<comment type="caution">
    <text evidence="4">The sequence shown here is derived from an EMBL/GenBank/DDBJ whole genome shotgun (WGS) entry which is preliminary data.</text>
</comment>
<feature type="region of interest" description="Disordered" evidence="3">
    <location>
        <begin position="732"/>
        <end position="752"/>
    </location>
</feature>
<dbReference type="EMBL" id="LSYV01000014">
    <property type="protein sequence ID" value="KXZ51239.1"/>
    <property type="molecule type" value="Genomic_DNA"/>
</dbReference>
<feature type="region of interest" description="Disordered" evidence="3">
    <location>
        <begin position="388"/>
        <end position="469"/>
    </location>
</feature>
<accession>A0A150GN42</accession>
<name>A0A150GN42_GONPE</name>
<protein>
    <submittedName>
        <fullName evidence="4">Uncharacterized protein</fullName>
    </submittedName>
</protein>
<keyword evidence="5" id="KW-1185">Reference proteome</keyword>
<evidence type="ECO:0000256" key="2">
    <source>
        <dbReference type="ARBA" id="ARBA00022679"/>
    </source>
</evidence>
<feature type="region of interest" description="Disordered" evidence="3">
    <location>
        <begin position="54"/>
        <end position="79"/>
    </location>
</feature>
<dbReference type="Pfam" id="PF03602">
    <property type="entry name" value="Cons_hypoth95"/>
    <property type="match status" value="1"/>
</dbReference>
<organism evidence="4 5">
    <name type="scientific">Gonium pectorale</name>
    <name type="common">Green alga</name>
    <dbReference type="NCBI Taxonomy" id="33097"/>
    <lineage>
        <taxon>Eukaryota</taxon>
        <taxon>Viridiplantae</taxon>
        <taxon>Chlorophyta</taxon>
        <taxon>core chlorophytes</taxon>
        <taxon>Chlorophyceae</taxon>
        <taxon>CS clade</taxon>
        <taxon>Chlamydomonadales</taxon>
        <taxon>Volvocaceae</taxon>
        <taxon>Gonium</taxon>
    </lineage>
</organism>
<reference evidence="5" key="1">
    <citation type="journal article" date="2016" name="Nat. Commun.">
        <title>The Gonium pectorale genome demonstrates co-option of cell cycle regulation during the evolution of multicellularity.</title>
        <authorList>
            <person name="Hanschen E.R."/>
            <person name="Marriage T.N."/>
            <person name="Ferris P.J."/>
            <person name="Hamaji T."/>
            <person name="Toyoda A."/>
            <person name="Fujiyama A."/>
            <person name="Neme R."/>
            <person name="Noguchi H."/>
            <person name="Minakuchi Y."/>
            <person name="Suzuki M."/>
            <person name="Kawai-Toyooka H."/>
            <person name="Smith D.R."/>
            <person name="Sparks H."/>
            <person name="Anderson J."/>
            <person name="Bakaric R."/>
            <person name="Luria V."/>
            <person name="Karger A."/>
            <person name="Kirschner M.W."/>
            <person name="Durand P.M."/>
            <person name="Michod R.E."/>
            <person name="Nozaki H."/>
            <person name="Olson B.J."/>
        </authorList>
    </citation>
    <scope>NUCLEOTIDE SEQUENCE [LARGE SCALE GENOMIC DNA]</scope>
    <source>
        <strain evidence="5">NIES-2863</strain>
    </source>
</reference>
<proteinExistence type="predicted"/>
<keyword evidence="1" id="KW-0489">Methyltransferase</keyword>
<feature type="region of interest" description="Disordered" evidence="3">
    <location>
        <begin position="307"/>
        <end position="355"/>
    </location>
</feature>
<dbReference type="SUPFAM" id="SSF53335">
    <property type="entry name" value="S-adenosyl-L-methionine-dependent methyltransferases"/>
    <property type="match status" value="1"/>
</dbReference>
<dbReference type="GO" id="GO:0008168">
    <property type="term" value="F:methyltransferase activity"/>
    <property type="evidence" value="ECO:0007669"/>
    <property type="project" value="UniProtKB-KW"/>
</dbReference>
<feature type="compositionally biased region" description="Low complexity" evidence="3">
    <location>
        <begin position="325"/>
        <end position="340"/>
    </location>
</feature>
<dbReference type="STRING" id="33097.A0A150GN42"/>
<feature type="compositionally biased region" description="Acidic residues" evidence="3">
    <location>
        <begin position="442"/>
        <end position="455"/>
    </location>
</feature>
<keyword evidence="2" id="KW-0808">Transferase</keyword>
<evidence type="ECO:0000313" key="5">
    <source>
        <dbReference type="Proteomes" id="UP000075714"/>
    </source>
</evidence>
<evidence type="ECO:0000256" key="3">
    <source>
        <dbReference type="SAM" id="MobiDB-lite"/>
    </source>
</evidence>
<dbReference type="Proteomes" id="UP000075714">
    <property type="component" value="Unassembled WGS sequence"/>
</dbReference>
<evidence type="ECO:0000313" key="4">
    <source>
        <dbReference type="EMBL" id="KXZ51239.1"/>
    </source>
</evidence>
<dbReference type="OrthoDB" id="3548at2759"/>
<gene>
    <name evidence="4" type="ORF">GPECTOR_13g726</name>
</gene>
<dbReference type="AlphaFoldDB" id="A0A150GN42"/>
<dbReference type="PANTHER" id="PTHR43542:SF1">
    <property type="entry name" value="METHYLTRANSFERASE"/>
    <property type="match status" value="1"/>
</dbReference>
<feature type="compositionally biased region" description="Low complexity" evidence="3">
    <location>
        <begin position="402"/>
        <end position="433"/>
    </location>
</feature>
<feature type="compositionally biased region" description="Acidic residues" evidence="3">
    <location>
        <begin position="733"/>
        <end position="752"/>
    </location>
</feature>
<dbReference type="InterPro" id="IPR029063">
    <property type="entry name" value="SAM-dependent_MTases_sf"/>
</dbReference>
<sequence>MASQLWCHGGVAPRCGLHPVLPSTATAALRRKPSAADSAANSRAAQLFDLDREGGYSAASPGPAKSSCESAATDGGGADGSFLDDGWGVVAVGGPEAPATAKPVAKQAKRKHKQQQAAAVAAAVATGGKPRPARGAGAAPFVDKSSEAGLAGLTMLQLQLVEEGRIAHGEEQKARVAAEAEARRERLAKTVRRKRDWVDPELLDEGEAEAVEMSTTGSQQYFEFNLEADGSTEVVEFDEGGREIVRRAPGARPAALPAASPSAAAAAAAPSSKAGRSGRGAAPLDEDDPLAFLADLEDDAGAAGVAYGEEAEEEEEQERNRRRAASGAAAGPSRRAAPAYGAGGSEDDGGVVRQRLMPGEDPLADEEIEWGLDELHTEGQRPSLLRELGVIKPKSKKKQEQQPKQQKGSKEQGGAAKGAAAKGQAAAVSAKGASGSGKTGNEYDEDEDGEDEYDERDVGVAWGGSGGASGIDMEQQEALLARLFKPHKASDNLVKELMAHQRAAEEELAALKKKTSGRQVLEAKTHSRMRVIAGSAAGRQLASSKGSMTRPMMEKVRQAIFNMIQAQAGSAGGLPTTARWLDVFAGTGSVGLEALSRGCRECHFVELDSWVCRKVLSKNIAACGFQRQAVVHTMKAEDFLRRSIELPRFAGGAFDFLSICPPYLVVSYPELMGLLDRSPLLHERSIVFVEYPKQLEHQVPPTIGPLVTVRDRKYGRTYIRVYGPAEGPAGSVADEELGLGDGDEDDRDELLI</sequence>
<dbReference type="InterPro" id="IPR004398">
    <property type="entry name" value="RNA_MeTrfase_RsmD"/>
</dbReference>
<dbReference type="PANTHER" id="PTHR43542">
    <property type="entry name" value="METHYLTRANSFERASE"/>
    <property type="match status" value="1"/>
</dbReference>
<feature type="compositionally biased region" description="Low complexity" evidence="3">
    <location>
        <begin position="253"/>
        <end position="283"/>
    </location>
</feature>
<dbReference type="GO" id="GO:0031167">
    <property type="term" value="P:rRNA methylation"/>
    <property type="evidence" value="ECO:0007669"/>
    <property type="project" value="InterPro"/>
</dbReference>
<evidence type="ECO:0000256" key="1">
    <source>
        <dbReference type="ARBA" id="ARBA00022603"/>
    </source>
</evidence>
<feature type="region of interest" description="Disordered" evidence="3">
    <location>
        <begin position="253"/>
        <end position="286"/>
    </location>
</feature>
<dbReference type="Gene3D" id="3.40.50.150">
    <property type="entry name" value="Vaccinia Virus protein VP39"/>
    <property type="match status" value="1"/>
</dbReference>